<dbReference type="Pfam" id="PF01522">
    <property type="entry name" value="Polysacc_deac_1"/>
    <property type="match status" value="1"/>
</dbReference>
<dbReference type="PANTHER" id="PTHR10587:SF137">
    <property type="entry name" value="4-DEOXY-4-FORMAMIDO-L-ARABINOSE-PHOSPHOUNDECAPRENOL DEFORMYLASE ARND-RELATED"/>
    <property type="match status" value="1"/>
</dbReference>
<dbReference type="PROSITE" id="PS51677">
    <property type="entry name" value="NODB"/>
    <property type="match status" value="1"/>
</dbReference>
<name>A0A0G4H6W4_9ALVE</name>
<reference evidence="2" key="1">
    <citation type="submission" date="2014-11" db="EMBL/GenBank/DDBJ databases">
        <authorList>
            <person name="Otto D Thomas"/>
            <person name="Naeem Raeece"/>
        </authorList>
    </citation>
    <scope>NUCLEOTIDE SEQUENCE</scope>
</reference>
<dbReference type="InterPro" id="IPR011330">
    <property type="entry name" value="Glyco_hydro/deAcase_b/a-brl"/>
</dbReference>
<dbReference type="InterPro" id="IPR002509">
    <property type="entry name" value="NODB_dom"/>
</dbReference>
<dbReference type="Gene3D" id="3.20.20.370">
    <property type="entry name" value="Glycoside hydrolase/deacetylase"/>
    <property type="match status" value="1"/>
</dbReference>
<dbReference type="AlphaFoldDB" id="A0A0G4H6W4"/>
<dbReference type="GO" id="GO:0005975">
    <property type="term" value="P:carbohydrate metabolic process"/>
    <property type="evidence" value="ECO:0007669"/>
    <property type="project" value="InterPro"/>
</dbReference>
<organism evidence="2">
    <name type="scientific">Chromera velia CCMP2878</name>
    <dbReference type="NCBI Taxonomy" id="1169474"/>
    <lineage>
        <taxon>Eukaryota</taxon>
        <taxon>Sar</taxon>
        <taxon>Alveolata</taxon>
        <taxon>Colpodellida</taxon>
        <taxon>Chromeraceae</taxon>
        <taxon>Chromera</taxon>
    </lineage>
</organism>
<proteinExistence type="predicted"/>
<gene>
    <name evidence="2" type="ORF">Cvel_24941</name>
</gene>
<feature type="domain" description="NodB homology" evidence="1">
    <location>
        <begin position="74"/>
        <end position="221"/>
    </location>
</feature>
<dbReference type="PANTHER" id="PTHR10587">
    <property type="entry name" value="GLYCOSYL TRANSFERASE-RELATED"/>
    <property type="match status" value="1"/>
</dbReference>
<dbReference type="VEuPathDB" id="CryptoDB:Cvel_24941"/>
<dbReference type="SUPFAM" id="SSF88713">
    <property type="entry name" value="Glycoside hydrolase/deacetylase"/>
    <property type="match status" value="1"/>
</dbReference>
<dbReference type="EMBL" id="CDMZ01001941">
    <property type="protein sequence ID" value="CEM39591.1"/>
    <property type="molecule type" value="Genomic_DNA"/>
</dbReference>
<evidence type="ECO:0000259" key="1">
    <source>
        <dbReference type="PROSITE" id="PS51677"/>
    </source>
</evidence>
<evidence type="ECO:0000313" key="2">
    <source>
        <dbReference type="EMBL" id="CEM39591.1"/>
    </source>
</evidence>
<accession>A0A0G4H6W4</accession>
<protein>
    <recommendedName>
        <fullName evidence="1">NodB homology domain-containing protein</fullName>
    </recommendedName>
</protein>
<dbReference type="GO" id="GO:0004099">
    <property type="term" value="F:chitin deacetylase activity"/>
    <property type="evidence" value="ECO:0007669"/>
    <property type="project" value="UniProtKB-ARBA"/>
</dbReference>
<sequence length="221" mass="25038">MTTPGQDAEERPKEKAGRKERWTVFGWQIANCCGSRQLGRISKVVPFLPHKRCVYHYSIPSSLWARYEQTSLKPPIALTIDDAPGRHDSVNNALLDLFKDHNVRATFFIISGHVKDHEEVCRRMVREGHELGNHSTEDRAVADLSEGEFEARLTECENILDSLRETAGGQREEGNDGLNRKKWFRPPCAALSWKMCSVLEKKGCVLFSINVEETGAKEAFP</sequence>
<dbReference type="InterPro" id="IPR050248">
    <property type="entry name" value="Polysacc_deacetylase_ArnD"/>
</dbReference>
<dbReference type="PhylomeDB" id="A0A0G4H6W4"/>